<dbReference type="Gene3D" id="2.60.40.790">
    <property type="match status" value="1"/>
</dbReference>
<organism evidence="11">
    <name type="scientific">Aspergillus arachidicola</name>
    <dbReference type="NCBI Taxonomy" id="656916"/>
    <lineage>
        <taxon>Eukaryota</taxon>
        <taxon>Fungi</taxon>
        <taxon>Dikarya</taxon>
        <taxon>Ascomycota</taxon>
        <taxon>Pezizomycotina</taxon>
        <taxon>Eurotiomycetes</taxon>
        <taxon>Eurotiomycetidae</taxon>
        <taxon>Eurotiales</taxon>
        <taxon>Aspergillaceae</taxon>
        <taxon>Aspergillus</taxon>
        <taxon>Aspergillus subgen. Circumdati</taxon>
    </lineage>
</organism>
<dbReference type="InterPro" id="IPR008978">
    <property type="entry name" value="HSP20-like_chaperone"/>
</dbReference>
<evidence type="ECO:0000256" key="2">
    <source>
        <dbReference type="ARBA" id="ARBA00022692"/>
    </source>
</evidence>
<feature type="compositionally biased region" description="Basic residues" evidence="7">
    <location>
        <begin position="392"/>
        <end position="407"/>
    </location>
</feature>
<feature type="compositionally biased region" description="Acidic residues" evidence="7">
    <location>
        <begin position="659"/>
        <end position="681"/>
    </location>
</feature>
<dbReference type="SUPFAM" id="SSF49764">
    <property type="entry name" value="HSP20-like chaperones"/>
    <property type="match status" value="1"/>
</dbReference>
<sequence length="690" mass="77030">MAPQLSRRPVYSLIILSIFWIEGIAAGNFTFPTESERRFIVGDQVNVTWDVITPRISLYEECGTQQWIIARNVVNKYSYVWSANRDVYRESGCSFELESLTSEGEPDGQDNATSVIFGVSKRDYNDPSPTSYHFASTSATSLTGTSTPATTSSSESAGAVTATGVSAANPSAEGSSGGLSSAAKIGIGLGIPLGFLLLALGVGSFHFFRRRRRLRESSPDVAEPVWHSQSTTPLPGGFVDGSNTAKNVRGSHTDTIISELSSENYRPRDERQTNEVNELMGDLKPNTTRSYKIKIKIKTYNQTTKQPNMRYSYHFHQPPQAWEMDVSMLEDHPSFAHHHPPRYEDLFEMRHGKCFKGKMHKGEKGMRGVGDDEFPEIPKFRFGGRGGPGGRGGRHHGHHGHHPHHHPYAFGFAGHHDRGKFHPHPHGHRHEHDSDNEHEFEHGFHPWTKHGRSGPDHPGRPGFHHPHHKHGGPGPHFHSRGEFHHQGRGGPRHERGPGKKHGKGKGFHHFDNMHHMHHMRPFSRGHHHSRDTASFTPLVDVFVTTTQTVIHASLPGAQKPDLSVGYDASRSLLRIAGIVHRPGVDEEMYQALLVGERGRHLGVFEREVPLSHDVVVEGIQARLEDGVLKVVLPRVEGERVQHGNEVEVEMVNAEKELSTPDESDTEGEEEEGHEDEGEEVEKEFVKVDIQ</sequence>
<feature type="compositionally biased region" description="Basic residues" evidence="7">
    <location>
        <begin position="462"/>
        <end position="471"/>
    </location>
</feature>
<keyword evidence="9" id="KW-0732">Signal</keyword>
<feature type="chain" id="PRO_5024992002" description="SHSP domain-containing protein" evidence="9">
    <location>
        <begin position="27"/>
        <end position="690"/>
    </location>
</feature>
<dbReference type="Proteomes" id="UP000325558">
    <property type="component" value="Unassembled WGS sequence"/>
</dbReference>
<dbReference type="AlphaFoldDB" id="A0A5N6YVX4"/>
<evidence type="ECO:0000256" key="6">
    <source>
        <dbReference type="RuleBase" id="RU003616"/>
    </source>
</evidence>
<evidence type="ECO:0000313" key="11">
    <source>
        <dbReference type="EMBL" id="KAE8347790.1"/>
    </source>
</evidence>
<evidence type="ECO:0000256" key="3">
    <source>
        <dbReference type="ARBA" id="ARBA00022989"/>
    </source>
</evidence>
<keyword evidence="2 8" id="KW-0812">Transmembrane</keyword>
<evidence type="ECO:0000256" key="4">
    <source>
        <dbReference type="ARBA" id="ARBA00023136"/>
    </source>
</evidence>
<feature type="compositionally biased region" description="Basic residues" evidence="7">
    <location>
        <begin position="498"/>
        <end position="507"/>
    </location>
</feature>
<protein>
    <recommendedName>
        <fullName evidence="10">SHSP domain-containing protein</fullName>
    </recommendedName>
</protein>
<evidence type="ECO:0000256" key="7">
    <source>
        <dbReference type="SAM" id="MobiDB-lite"/>
    </source>
</evidence>
<evidence type="ECO:0000256" key="9">
    <source>
        <dbReference type="SAM" id="SignalP"/>
    </source>
</evidence>
<feature type="domain" description="SHSP" evidence="10">
    <location>
        <begin position="529"/>
        <end position="649"/>
    </location>
</feature>
<name>A0A5N6YVX4_9EURO</name>
<feature type="compositionally biased region" description="Basic and acidic residues" evidence="7">
    <location>
        <begin position="360"/>
        <end position="370"/>
    </location>
</feature>
<reference evidence="11" key="1">
    <citation type="submission" date="2019-04" db="EMBL/GenBank/DDBJ databases">
        <title>Friends and foes A comparative genomics study of 23 Aspergillus species from section Flavi.</title>
        <authorList>
            <consortium name="DOE Joint Genome Institute"/>
            <person name="Kjaerbolling I."/>
            <person name="Vesth T."/>
            <person name="Frisvad J.C."/>
            <person name="Nybo J.L."/>
            <person name="Theobald S."/>
            <person name="Kildgaard S."/>
            <person name="Isbrandt T."/>
            <person name="Kuo A."/>
            <person name="Sato A."/>
            <person name="Lyhne E.K."/>
            <person name="Kogle M.E."/>
            <person name="Wiebenga A."/>
            <person name="Kun R.S."/>
            <person name="Lubbers R.J."/>
            <person name="Makela M.R."/>
            <person name="Barry K."/>
            <person name="Chovatia M."/>
            <person name="Clum A."/>
            <person name="Daum C."/>
            <person name="Haridas S."/>
            <person name="He G."/>
            <person name="LaButti K."/>
            <person name="Lipzen A."/>
            <person name="Mondo S."/>
            <person name="Riley R."/>
            <person name="Salamov A."/>
            <person name="Simmons B.A."/>
            <person name="Magnuson J.K."/>
            <person name="Henrissat B."/>
            <person name="Mortensen U.H."/>
            <person name="Larsen T.O."/>
            <person name="Devries R.P."/>
            <person name="Grigoriev I.V."/>
            <person name="Machida M."/>
            <person name="Baker S.E."/>
            <person name="Andersen M.R."/>
        </authorList>
    </citation>
    <scope>NUCLEOTIDE SEQUENCE</scope>
    <source>
        <strain evidence="11">CBS 117612</strain>
    </source>
</reference>
<evidence type="ECO:0000256" key="8">
    <source>
        <dbReference type="SAM" id="Phobius"/>
    </source>
</evidence>
<dbReference type="EMBL" id="ML737112">
    <property type="protein sequence ID" value="KAE8347790.1"/>
    <property type="molecule type" value="Genomic_DNA"/>
</dbReference>
<keyword evidence="3 8" id="KW-1133">Transmembrane helix</keyword>
<accession>A0A5N6YVX4</accession>
<evidence type="ECO:0000256" key="1">
    <source>
        <dbReference type="ARBA" id="ARBA00004167"/>
    </source>
</evidence>
<feature type="compositionally biased region" description="Basic and acidic residues" evidence="7">
    <location>
        <begin position="479"/>
        <end position="497"/>
    </location>
</feature>
<gene>
    <name evidence="11" type="ORF">BDV24DRAFT_146576</name>
</gene>
<proteinExistence type="inferred from homology"/>
<dbReference type="Pfam" id="PF00011">
    <property type="entry name" value="HSP20"/>
    <property type="match status" value="1"/>
</dbReference>
<feature type="compositionally biased region" description="Low complexity" evidence="7">
    <location>
        <begin position="135"/>
        <end position="157"/>
    </location>
</feature>
<feature type="signal peptide" evidence="9">
    <location>
        <begin position="1"/>
        <end position="26"/>
    </location>
</feature>
<evidence type="ECO:0000259" key="10">
    <source>
        <dbReference type="PROSITE" id="PS01031"/>
    </source>
</evidence>
<feature type="transmembrane region" description="Helical" evidence="8">
    <location>
        <begin position="185"/>
        <end position="208"/>
    </location>
</feature>
<dbReference type="PANTHER" id="PTHR15549">
    <property type="entry name" value="PAIRED IMMUNOGLOBULIN-LIKE TYPE 2 RECEPTOR"/>
    <property type="match status" value="1"/>
</dbReference>
<feature type="compositionally biased region" description="Basic and acidic residues" evidence="7">
    <location>
        <begin position="430"/>
        <end position="444"/>
    </location>
</feature>
<feature type="region of interest" description="Disordered" evidence="7">
    <location>
        <begin position="130"/>
        <end position="157"/>
    </location>
</feature>
<dbReference type="InterPro" id="IPR051694">
    <property type="entry name" value="Immunoregulatory_rcpt-like"/>
</dbReference>
<keyword evidence="4 8" id="KW-0472">Membrane</keyword>
<dbReference type="InterPro" id="IPR002068">
    <property type="entry name" value="A-crystallin/Hsp20_dom"/>
</dbReference>
<dbReference type="GO" id="GO:0016020">
    <property type="term" value="C:membrane"/>
    <property type="evidence" value="ECO:0007669"/>
    <property type="project" value="UniProtKB-SubCell"/>
</dbReference>
<dbReference type="PROSITE" id="PS01031">
    <property type="entry name" value="SHSP"/>
    <property type="match status" value="1"/>
</dbReference>
<evidence type="ECO:0000256" key="5">
    <source>
        <dbReference type="PROSITE-ProRule" id="PRU00285"/>
    </source>
</evidence>
<feature type="region of interest" description="Disordered" evidence="7">
    <location>
        <begin position="216"/>
        <end position="254"/>
    </location>
</feature>
<dbReference type="OrthoDB" id="5511210at2759"/>
<comment type="subcellular location">
    <subcellularLocation>
        <location evidence="1">Membrane</location>
        <topology evidence="1">Single-pass membrane protein</topology>
    </subcellularLocation>
</comment>
<comment type="similarity">
    <text evidence="5 6">Belongs to the small heat shock protein (HSP20) family.</text>
</comment>
<feature type="compositionally biased region" description="Basic residues" evidence="7">
    <location>
        <begin position="417"/>
        <end position="429"/>
    </location>
</feature>
<dbReference type="GO" id="GO:0071944">
    <property type="term" value="C:cell periphery"/>
    <property type="evidence" value="ECO:0007669"/>
    <property type="project" value="UniProtKB-ARBA"/>
</dbReference>
<feature type="region of interest" description="Disordered" evidence="7">
    <location>
        <begin position="360"/>
        <end position="509"/>
    </location>
</feature>
<feature type="region of interest" description="Disordered" evidence="7">
    <location>
        <begin position="650"/>
        <end position="690"/>
    </location>
</feature>
<dbReference type="CDD" id="cd06464">
    <property type="entry name" value="ACD_sHsps-like"/>
    <property type="match status" value="1"/>
</dbReference>